<accession>A0A914YY77</accession>
<reference evidence="2" key="1">
    <citation type="submission" date="2022-11" db="UniProtKB">
        <authorList>
            <consortium name="WormBaseParasite"/>
        </authorList>
    </citation>
    <scope>IDENTIFICATION</scope>
</reference>
<proteinExistence type="predicted"/>
<dbReference type="WBParaSite" id="PSU_v2.g4591.t1">
    <property type="protein sequence ID" value="PSU_v2.g4591.t1"/>
    <property type="gene ID" value="PSU_v2.g4591"/>
</dbReference>
<organism evidence="1 2">
    <name type="scientific">Panagrolaimus superbus</name>
    <dbReference type="NCBI Taxonomy" id="310955"/>
    <lineage>
        <taxon>Eukaryota</taxon>
        <taxon>Metazoa</taxon>
        <taxon>Ecdysozoa</taxon>
        <taxon>Nematoda</taxon>
        <taxon>Chromadorea</taxon>
        <taxon>Rhabditida</taxon>
        <taxon>Tylenchina</taxon>
        <taxon>Panagrolaimomorpha</taxon>
        <taxon>Panagrolaimoidea</taxon>
        <taxon>Panagrolaimidae</taxon>
        <taxon>Panagrolaimus</taxon>
    </lineage>
</organism>
<protein>
    <submittedName>
        <fullName evidence="2">Uncharacterized protein</fullName>
    </submittedName>
</protein>
<keyword evidence="1" id="KW-1185">Reference proteome</keyword>
<sequence length="193" mass="22331">MLRLNSDILFEIGKKLIEDGDSDAVLRFGLSGKESWNALIKVFASVKILKLYYFYYSIGWDENCCCTFYFGSNPHSTFLMNCIGASVKNLQLFEQFPIYKQILDKISERQQLNSIFIDPSFFSIFFSVKLLKHHSKTLKHVSIPSQCMTEELQNLLNLESLTCLDFCGTKEFLQNFCKTTFLTLQSNMENLCK</sequence>
<dbReference type="AlphaFoldDB" id="A0A914YY77"/>
<evidence type="ECO:0000313" key="1">
    <source>
        <dbReference type="Proteomes" id="UP000887577"/>
    </source>
</evidence>
<evidence type="ECO:0000313" key="2">
    <source>
        <dbReference type="WBParaSite" id="PSU_v2.g4591.t1"/>
    </source>
</evidence>
<name>A0A914YY77_9BILA</name>
<dbReference type="Proteomes" id="UP000887577">
    <property type="component" value="Unplaced"/>
</dbReference>